<dbReference type="STRING" id="927083.DB32_003828"/>
<dbReference type="EMBL" id="CP011125">
    <property type="protein sequence ID" value="AKF06679.1"/>
    <property type="molecule type" value="Genomic_DNA"/>
</dbReference>
<dbReference type="GO" id="GO:0051301">
    <property type="term" value="P:cell division"/>
    <property type="evidence" value="ECO:0007669"/>
    <property type="project" value="UniProtKB-KW"/>
</dbReference>
<name>A0A0F6SFC0_9BACT</name>
<dbReference type="SUPFAM" id="SSF56601">
    <property type="entry name" value="beta-lactamase/transpeptidase-like"/>
    <property type="match status" value="1"/>
</dbReference>
<dbReference type="InterPro" id="IPR001460">
    <property type="entry name" value="PCN-bd_Tpept"/>
</dbReference>
<dbReference type="PANTHER" id="PTHR30627">
    <property type="entry name" value="PEPTIDOGLYCAN D,D-TRANSPEPTIDASE"/>
    <property type="match status" value="1"/>
</dbReference>
<feature type="domain" description="Penicillin-binding protein transpeptidase" evidence="2">
    <location>
        <begin position="99"/>
        <end position="381"/>
    </location>
</feature>
<dbReference type="GO" id="GO:0071972">
    <property type="term" value="F:peptidoglycan L,D-transpeptidase activity"/>
    <property type="evidence" value="ECO:0007669"/>
    <property type="project" value="TreeGrafter"/>
</dbReference>
<gene>
    <name evidence="3" type="ORF">DB32_003828</name>
</gene>
<dbReference type="InterPro" id="IPR012338">
    <property type="entry name" value="Beta-lactam/transpept-like"/>
</dbReference>
<evidence type="ECO:0000313" key="4">
    <source>
        <dbReference type="Proteomes" id="UP000034883"/>
    </source>
</evidence>
<dbReference type="GO" id="GO:0071555">
    <property type="term" value="P:cell wall organization"/>
    <property type="evidence" value="ECO:0007669"/>
    <property type="project" value="TreeGrafter"/>
</dbReference>
<dbReference type="Pfam" id="PF00905">
    <property type="entry name" value="Transpeptidase"/>
    <property type="match status" value="1"/>
</dbReference>
<keyword evidence="3" id="KW-0132">Cell division</keyword>
<accession>A0A0F6SFC0</accession>
<reference evidence="3 4" key="1">
    <citation type="submission" date="2015-03" db="EMBL/GenBank/DDBJ databases">
        <title>Genome assembly of Sandaracinus amylolyticus DSM 53668.</title>
        <authorList>
            <person name="Sharma G."/>
            <person name="Subramanian S."/>
        </authorList>
    </citation>
    <scope>NUCLEOTIDE SEQUENCE [LARGE SCALE GENOMIC DNA]</scope>
    <source>
        <strain evidence="3 4">DSM 53668</strain>
    </source>
</reference>
<dbReference type="InterPro" id="IPR050515">
    <property type="entry name" value="Beta-lactam/transpept"/>
</dbReference>
<dbReference type="GO" id="GO:0008658">
    <property type="term" value="F:penicillin binding"/>
    <property type="evidence" value="ECO:0007669"/>
    <property type="project" value="InterPro"/>
</dbReference>
<proteinExistence type="predicted"/>
<dbReference type="GO" id="GO:0005886">
    <property type="term" value="C:plasma membrane"/>
    <property type="evidence" value="ECO:0007669"/>
    <property type="project" value="TreeGrafter"/>
</dbReference>
<feature type="region of interest" description="Disordered" evidence="1">
    <location>
        <begin position="14"/>
        <end position="49"/>
    </location>
</feature>
<dbReference type="Proteomes" id="UP000034883">
    <property type="component" value="Chromosome"/>
</dbReference>
<evidence type="ECO:0000313" key="3">
    <source>
        <dbReference type="EMBL" id="AKF06679.1"/>
    </source>
</evidence>
<dbReference type="AlphaFoldDB" id="A0A0F6SFC0"/>
<protein>
    <submittedName>
        <fullName evidence="3">Cell division protein FtsI</fullName>
    </submittedName>
</protein>
<keyword evidence="3" id="KW-0131">Cell cycle</keyword>
<dbReference type="PANTHER" id="PTHR30627:SF2">
    <property type="entry name" value="PEPTIDOGLYCAN D,D-TRANSPEPTIDASE MRDA"/>
    <property type="match status" value="1"/>
</dbReference>
<organism evidence="3 4">
    <name type="scientific">Sandaracinus amylolyticus</name>
    <dbReference type="NCBI Taxonomy" id="927083"/>
    <lineage>
        <taxon>Bacteria</taxon>
        <taxon>Pseudomonadati</taxon>
        <taxon>Myxococcota</taxon>
        <taxon>Polyangia</taxon>
        <taxon>Polyangiales</taxon>
        <taxon>Sandaracinaceae</taxon>
        <taxon>Sandaracinus</taxon>
    </lineage>
</organism>
<evidence type="ECO:0000256" key="1">
    <source>
        <dbReference type="SAM" id="MobiDB-lite"/>
    </source>
</evidence>
<feature type="compositionally biased region" description="Low complexity" evidence="1">
    <location>
        <begin position="32"/>
        <end position="49"/>
    </location>
</feature>
<sequence>MAIAMIGATGSIHVSPTHADDPIDAAPRRAARASSPERTTAPAARPPRALRALDPRAHRAVDGTLVSDLADGSTAILTLDPGLQGEMEGLFERYEVPWGALVAIEPSTGRVLAYVSHSSAEADAEDLVLAPSAPAASVFKVITGAALIDAGVGPTTRVCYHGGGSRLLREHLEDDPRRDTLCATLEDAMGGSINAVFAKLSDRHLEPATMERYASAFGFGEALPFDVPTTPSPIDVPEDRLERARAAAGFWHSRLSPLHGALIAATIANDGAMPRARIVESLIDGEGHVAYEQRPAVHRQVIGRLSARALNRMMQRTVSHGTARRAFHDERGNAFLPGIRVAGKTGTLSAERPYRGYTWFVGFAPADRPQIAVAALVVNRPEWRIKASFVAREALRHWLVTRPRQQRAARAAE</sequence>
<keyword evidence="4" id="KW-1185">Reference proteome</keyword>
<dbReference type="Gene3D" id="3.40.710.10">
    <property type="entry name" value="DD-peptidase/beta-lactamase superfamily"/>
    <property type="match status" value="1"/>
</dbReference>
<evidence type="ECO:0000259" key="2">
    <source>
        <dbReference type="Pfam" id="PF00905"/>
    </source>
</evidence>
<dbReference type="KEGG" id="samy:DB32_003828"/>